<gene>
    <name evidence="2" type="ORF">Sgou_19130</name>
</gene>
<organism evidence="2 3">
    <name type="scientific">Streptomyces gougerotii</name>
    <dbReference type="NCBI Taxonomy" id="53448"/>
    <lineage>
        <taxon>Bacteria</taxon>
        <taxon>Bacillati</taxon>
        <taxon>Actinomycetota</taxon>
        <taxon>Actinomycetes</taxon>
        <taxon>Kitasatosporales</taxon>
        <taxon>Streptomycetaceae</taxon>
        <taxon>Streptomyces</taxon>
        <taxon>Streptomyces diastaticus group</taxon>
    </lineage>
</organism>
<reference evidence="2 3" key="1">
    <citation type="submission" date="2020-02" db="EMBL/GenBank/DDBJ databases">
        <title>Whole genome shotgun sequence of Streptomyces gougerotii NBRC 13043.</title>
        <authorList>
            <person name="Ichikawa N."/>
            <person name="Komaki H."/>
            <person name="Tamura T."/>
        </authorList>
    </citation>
    <scope>NUCLEOTIDE SEQUENCE [LARGE SCALE GENOMIC DNA]</scope>
    <source>
        <strain evidence="2 3">NBRC 13043</strain>
    </source>
</reference>
<proteinExistence type="predicted"/>
<dbReference type="EMBL" id="BLLO01000016">
    <property type="protein sequence ID" value="GFH77243.1"/>
    <property type="molecule type" value="Genomic_DNA"/>
</dbReference>
<sequence>MAFAAGAGAEEGDPAAAEAEQVADGLAGGGDVVDGDVVVGRLVLALAEQDEGGGAGAAGEVLGLQVDGAEDQAVDDLRPEALADQEFVLAQPRGVVDEHGVVVAGGGVDDGAGQFGEVSGCRTRGRPAR</sequence>
<evidence type="ECO:0000313" key="3">
    <source>
        <dbReference type="Proteomes" id="UP000480804"/>
    </source>
</evidence>
<name>A0ABQ1D3W1_9ACTN</name>
<protein>
    <submittedName>
        <fullName evidence="2">Uncharacterized protein</fullName>
    </submittedName>
</protein>
<accession>A0ABQ1D3W1</accession>
<dbReference type="Proteomes" id="UP000480804">
    <property type="component" value="Unassembled WGS sequence"/>
</dbReference>
<evidence type="ECO:0000313" key="2">
    <source>
        <dbReference type="EMBL" id="GFH77243.1"/>
    </source>
</evidence>
<comment type="caution">
    <text evidence="2">The sequence shown here is derived from an EMBL/GenBank/DDBJ whole genome shotgun (WGS) entry which is preliminary data.</text>
</comment>
<evidence type="ECO:0000256" key="1">
    <source>
        <dbReference type="SAM" id="MobiDB-lite"/>
    </source>
</evidence>
<keyword evidence="3" id="KW-1185">Reference proteome</keyword>
<feature type="region of interest" description="Disordered" evidence="1">
    <location>
        <begin position="1"/>
        <end position="22"/>
    </location>
</feature>